<comment type="caution">
    <text evidence="11">The sequence shown here is derived from an EMBL/GenBank/DDBJ whole genome shotgun (WGS) entry which is preliminary data.</text>
</comment>
<dbReference type="Proteomes" id="UP001230188">
    <property type="component" value="Unassembled WGS sequence"/>
</dbReference>
<dbReference type="Gene3D" id="1.20.5.4820">
    <property type="match status" value="1"/>
</dbReference>
<feature type="region of interest" description="Disordered" evidence="8">
    <location>
        <begin position="42"/>
        <end position="64"/>
    </location>
</feature>
<dbReference type="GO" id="GO:0016020">
    <property type="term" value="C:membrane"/>
    <property type="evidence" value="ECO:0007669"/>
    <property type="project" value="TreeGrafter"/>
</dbReference>
<evidence type="ECO:0008006" key="13">
    <source>
        <dbReference type="Google" id="ProtNLM"/>
    </source>
</evidence>
<feature type="compositionally biased region" description="Pro residues" evidence="8">
    <location>
        <begin position="1352"/>
        <end position="1374"/>
    </location>
</feature>
<organism evidence="11 12">
    <name type="scientific">Chrysophaeum taylorii</name>
    <dbReference type="NCBI Taxonomy" id="2483200"/>
    <lineage>
        <taxon>Eukaryota</taxon>
        <taxon>Sar</taxon>
        <taxon>Stramenopiles</taxon>
        <taxon>Ochrophyta</taxon>
        <taxon>Pelagophyceae</taxon>
        <taxon>Pelagomonadales</taxon>
        <taxon>Pelagomonadaceae</taxon>
        <taxon>Chrysophaeum</taxon>
    </lineage>
</organism>
<feature type="compositionally biased region" description="Low complexity" evidence="8">
    <location>
        <begin position="1338"/>
        <end position="1351"/>
    </location>
</feature>
<feature type="compositionally biased region" description="Acidic residues" evidence="8">
    <location>
        <begin position="1184"/>
        <end position="1200"/>
    </location>
</feature>
<dbReference type="GO" id="GO:0016459">
    <property type="term" value="C:myosin complex"/>
    <property type="evidence" value="ECO:0007669"/>
    <property type="project" value="UniProtKB-KW"/>
</dbReference>
<evidence type="ECO:0000256" key="5">
    <source>
        <dbReference type="ARBA" id="ARBA00023203"/>
    </source>
</evidence>
<reference evidence="11" key="1">
    <citation type="submission" date="2023-01" db="EMBL/GenBank/DDBJ databases">
        <title>Metagenome sequencing of chrysophaentin producing Chrysophaeum taylorii.</title>
        <authorList>
            <person name="Davison J."/>
            <person name="Bewley C."/>
        </authorList>
    </citation>
    <scope>NUCLEOTIDE SEQUENCE</scope>
    <source>
        <strain evidence="11">NIES-1699</strain>
    </source>
</reference>
<dbReference type="PANTHER" id="PTHR13140">
    <property type="entry name" value="MYOSIN"/>
    <property type="match status" value="1"/>
</dbReference>
<keyword evidence="1 6" id="KW-0547">Nucleotide-binding</keyword>
<dbReference type="InterPro" id="IPR036961">
    <property type="entry name" value="Kinesin_motor_dom_sf"/>
</dbReference>
<dbReference type="GO" id="GO:0005737">
    <property type="term" value="C:cytoplasm"/>
    <property type="evidence" value="ECO:0007669"/>
    <property type="project" value="TreeGrafter"/>
</dbReference>
<dbReference type="PROSITE" id="PS51844">
    <property type="entry name" value="SH3_LIKE"/>
    <property type="match status" value="1"/>
</dbReference>
<dbReference type="Gene3D" id="3.40.850.10">
    <property type="entry name" value="Kinesin motor domain"/>
    <property type="match status" value="1"/>
</dbReference>
<protein>
    <recommendedName>
        <fullName evidence="13">Myosin motor domain-containing protein</fullName>
    </recommendedName>
</protein>
<keyword evidence="5 6" id="KW-0009">Actin-binding</keyword>
<feature type="compositionally biased region" description="Low complexity" evidence="8">
    <location>
        <begin position="1091"/>
        <end position="1102"/>
    </location>
</feature>
<evidence type="ECO:0000256" key="2">
    <source>
        <dbReference type="ARBA" id="ARBA00022840"/>
    </source>
</evidence>
<dbReference type="Gene3D" id="1.20.120.720">
    <property type="entry name" value="Myosin VI head, motor domain, U50 subdomain"/>
    <property type="match status" value="1"/>
</dbReference>
<feature type="domain" description="Myosin motor" evidence="9">
    <location>
        <begin position="62"/>
        <end position="795"/>
    </location>
</feature>
<feature type="region of interest" description="Disordered" evidence="8">
    <location>
        <begin position="1087"/>
        <end position="1121"/>
    </location>
</feature>
<dbReference type="PROSITE" id="PS51456">
    <property type="entry name" value="MYOSIN_MOTOR"/>
    <property type="match status" value="1"/>
</dbReference>
<name>A0AAD7UP12_9STRA</name>
<feature type="coiled-coil region" evidence="7">
    <location>
        <begin position="934"/>
        <end position="1048"/>
    </location>
</feature>
<comment type="similarity">
    <text evidence="6">Belongs to the TRAFAC class myosin-kinesin ATPase superfamily. Myosin family.</text>
</comment>
<keyword evidence="2 6" id="KW-0067">ATP-binding</keyword>
<dbReference type="GO" id="GO:0007015">
    <property type="term" value="P:actin filament organization"/>
    <property type="evidence" value="ECO:0007669"/>
    <property type="project" value="TreeGrafter"/>
</dbReference>
<dbReference type="PRINTS" id="PR00193">
    <property type="entry name" value="MYOSINHEAVY"/>
</dbReference>
<dbReference type="SUPFAM" id="SSF52540">
    <property type="entry name" value="P-loop containing nucleoside triphosphate hydrolases"/>
    <property type="match status" value="1"/>
</dbReference>
<evidence type="ECO:0000256" key="3">
    <source>
        <dbReference type="ARBA" id="ARBA00023123"/>
    </source>
</evidence>
<keyword evidence="4 6" id="KW-0505">Motor protein</keyword>
<keyword evidence="3 6" id="KW-0518">Myosin</keyword>
<accession>A0AAD7UP12</accession>
<dbReference type="InterPro" id="IPR004009">
    <property type="entry name" value="SH3_Myosin"/>
</dbReference>
<evidence type="ECO:0000313" key="11">
    <source>
        <dbReference type="EMBL" id="KAJ8614226.1"/>
    </source>
</evidence>
<proteinExistence type="inferred from homology"/>
<feature type="region of interest" description="Disordered" evidence="8">
    <location>
        <begin position="1158"/>
        <end position="1200"/>
    </location>
</feature>
<dbReference type="Pfam" id="PF00063">
    <property type="entry name" value="Myosin_head"/>
    <property type="match status" value="1"/>
</dbReference>
<keyword evidence="7" id="KW-0175">Coiled coil</keyword>
<evidence type="ECO:0000259" key="10">
    <source>
        <dbReference type="PROSITE" id="PS51844"/>
    </source>
</evidence>
<evidence type="ECO:0000256" key="7">
    <source>
        <dbReference type="SAM" id="Coils"/>
    </source>
</evidence>
<dbReference type="GO" id="GO:0000146">
    <property type="term" value="F:microfilament motor activity"/>
    <property type="evidence" value="ECO:0007669"/>
    <property type="project" value="TreeGrafter"/>
</dbReference>
<feature type="region of interest" description="Disordered" evidence="8">
    <location>
        <begin position="1338"/>
        <end position="1377"/>
    </location>
</feature>
<dbReference type="Gene3D" id="1.10.10.820">
    <property type="match status" value="1"/>
</dbReference>
<dbReference type="Gene3D" id="1.20.58.530">
    <property type="match status" value="1"/>
</dbReference>
<keyword evidence="12" id="KW-1185">Reference proteome</keyword>
<evidence type="ECO:0000313" key="12">
    <source>
        <dbReference type="Proteomes" id="UP001230188"/>
    </source>
</evidence>
<dbReference type="GO" id="GO:0005524">
    <property type="term" value="F:ATP binding"/>
    <property type="evidence" value="ECO:0007669"/>
    <property type="project" value="UniProtKB-UniRule"/>
</dbReference>
<gene>
    <name evidence="11" type="ORF">CTAYLR_001147</name>
</gene>
<evidence type="ECO:0000256" key="6">
    <source>
        <dbReference type="PROSITE-ProRule" id="PRU00782"/>
    </source>
</evidence>
<feature type="coiled-coil region" evidence="7">
    <location>
        <begin position="1380"/>
        <end position="1470"/>
    </location>
</feature>
<dbReference type="SMART" id="SM00242">
    <property type="entry name" value="MYSc"/>
    <property type="match status" value="1"/>
</dbReference>
<evidence type="ECO:0000259" key="9">
    <source>
        <dbReference type="PROSITE" id="PS51456"/>
    </source>
</evidence>
<dbReference type="PANTHER" id="PTHR13140:SF845">
    <property type="entry name" value="MYOSIN-LIKE PROTEIN"/>
    <property type="match status" value="1"/>
</dbReference>
<sequence>MEAGACVWVRDEAEGWVAGVLVEKRGDSLVIDVEGCVRHVKTRSESEEVETEDVKPREEDSETPTDLISLPVLHEPAILHALERRYEGGAIYTFNGAILIAVNPFQKLDLYTDEILESYYNNGLMKSQGIESGAMEPHVYTIADAAYRDMATCIARRVDASQSILISGESGAGKTESTKICMRYLTVAGASNETSVMDRVLQSNPILEAFGNARTVRNDNSSRFGKYIDLKFDPRGTMRGAAIETYLLEKIRLPRHAPGERNFHIFYQLHAARTRSTDDAVGLATADLMKEPWALDEACGAYYQYTKQGGVLELEHLDDGVEFVKLAKALKTLGFVGEDAAKALALVASLLHLGDVQFDFDAGSDGGGSVVAPSGELGHAARLSGLPEDALLQALTRRTVKTRAEEYVVRLVPDDAASARDAVAKALYGRLFEWLVEKINQGVNNTTETTIASIGVLDIFGFECFASNSFEQLCINYTNETLQQQFNRYVFKLEQEEYAREAITWSFIEFPDNQDCLDLIEGTRRQMPPDGGLLAMLDDECRLPRGSDANYAARVSKSLGAASKRLSVSKKQVVEGIFAVSHYAGLVPYAVKGFLEKNKDELPRAAGQLFDEARSSEPLIGAICDSHFRAAERAAQAAASASARRGSSGRSASVKPTAGTITVGTQFKTQLASLMRAVGQTKPHYIRCLKPNDKNVPNQFWRARVTEQLRYGGVLEAVRVARSGFPVRMSHVEFSSYYAVLGPSTRFEDDKKKHCEAIIAAASAACGFAADQAQLGKTKVFLRKSAHDAMEAARTHARRAAATVLTSVARTFMCSSSLSRRLAAARRLARIARGAIARARARTARRRRASIAIQKTARSARSLSTYVAARRGACLLAALARGARGRVQAETLRRLRAVSLIARTVGRGAPKRLAFLRSRSALVSFQCRARARMAKKALRALRLAERDVGRLRQEQAKMKEEILRLRQQAAAAALEREAAAAKASSEEVARLKDAMEREKHQWLDEQKLARQKASDELLLVKESAEAQVARLRAALDAESAERLRAEEALRVAHSERDAARAESRDLKSRLAAAAAAAVKENPQPLLESVVPSQQQQQQQQQKTPEKQPPPQQAAAAAQQLQERDNAISRLRAELEAERAARAEAERAARAEAERAAASVAAAAQTTRRSDAPRTSYERPSSISVDEDADGFNDAGDDEDEVFREKARSGVLVAVWEEDVVAGEPVSLVVVEDKDDKFALSFQSRSRNLFRRKKPPHAVTSDDVYAVRPGHSSLCGLSGDDDDSAFITLVAEQPDDAAAAGGIRREIVIQFASVEARKEALAGLRHLLAKRGLAAPVPAVAKATPTPKGKTLPPSPAPPKHQPTPPPKQLPPAPTPTDDAVAELEKQLLLERANNQKMMLQMLEMQNDVNRSSAKIVELKQEAAGLRAQLVSRDRMHADDARMRLQLGKRLQQLVFDNAALRRECDDLNAQLAKKY</sequence>
<evidence type="ECO:0000256" key="4">
    <source>
        <dbReference type="ARBA" id="ARBA00023175"/>
    </source>
</evidence>
<dbReference type="CDD" id="cd00124">
    <property type="entry name" value="MYSc"/>
    <property type="match status" value="1"/>
</dbReference>
<evidence type="ECO:0000256" key="1">
    <source>
        <dbReference type="ARBA" id="ARBA00022741"/>
    </source>
</evidence>
<feature type="compositionally biased region" description="Basic and acidic residues" evidence="8">
    <location>
        <begin position="42"/>
        <end position="58"/>
    </location>
</feature>
<dbReference type="GO" id="GO:0051015">
    <property type="term" value="F:actin filament binding"/>
    <property type="evidence" value="ECO:0007669"/>
    <property type="project" value="TreeGrafter"/>
</dbReference>
<dbReference type="InterPro" id="IPR001609">
    <property type="entry name" value="Myosin_head_motor_dom-like"/>
</dbReference>
<feature type="domain" description="Myosin N-terminal SH3-like" evidence="10">
    <location>
        <begin position="2"/>
        <end position="59"/>
    </location>
</feature>
<dbReference type="EMBL" id="JAQMWT010000009">
    <property type="protein sequence ID" value="KAJ8614226.1"/>
    <property type="molecule type" value="Genomic_DNA"/>
</dbReference>
<feature type="binding site" evidence="6">
    <location>
        <begin position="168"/>
        <end position="175"/>
    </location>
    <ligand>
        <name>ATP</name>
        <dbReference type="ChEBI" id="CHEBI:30616"/>
    </ligand>
</feature>
<feature type="region of interest" description="Actin-binding" evidence="6">
    <location>
        <begin position="671"/>
        <end position="693"/>
    </location>
</feature>
<evidence type="ECO:0000256" key="8">
    <source>
        <dbReference type="SAM" id="MobiDB-lite"/>
    </source>
</evidence>
<dbReference type="InterPro" id="IPR027417">
    <property type="entry name" value="P-loop_NTPase"/>
</dbReference>